<evidence type="ECO:0000313" key="1">
    <source>
        <dbReference type="EMBL" id="QDQ26319.1"/>
    </source>
</evidence>
<dbReference type="OrthoDB" id="9481982at2"/>
<name>A0A516SDU9_9NEIS</name>
<reference evidence="2" key="1">
    <citation type="submission" date="2019-07" db="EMBL/GenBank/DDBJ databases">
        <title>Chitinimonas sp. nov., isolated from Ny-Alesund, arctica soil.</title>
        <authorList>
            <person name="Xu Q."/>
            <person name="Peng F."/>
        </authorList>
    </citation>
    <scope>NUCLEOTIDE SEQUENCE [LARGE SCALE GENOMIC DNA]</scope>
    <source>
        <strain evidence="2">R3-44</strain>
    </source>
</reference>
<keyword evidence="2" id="KW-1185">Reference proteome</keyword>
<organism evidence="1 2">
    <name type="scientific">Chitinimonas arctica</name>
    <dbReference type="NCBI Taxonomy" id="2594795"/>
    <lineage>
        <taxon>Bacteria</taxon>
        <taxon>Pseudomonadati</taxon>
        <taxon>Pseudomonadota</taxon>
        <taxon>Betaproteobacteria</taxon>
        <taxon>Neisseriales</taxon>
        <taxon>Chitinibacteraceae</taxon>
        <taxon>Chitinimonas</taxon>
    </lineage>
</organism>
<sequence>MKISSLAMVAGHYGRSRRWKAFPLLPFNHGECNMSSVSVSSYRASLDFFKLDQKYQTNEAENILLGRIALQESERGRARDQALEKWWSAVLREYFQGSKQVFEDYFDQARRVGKSKTQRGLFKELLKSVLPKKLPGQHLGNVLVRLGLFDEASYNACSPLLLALICQKDVLLFSFTRPKALLARADIKIRGELMYTHKHFDYYHLSKQKYESQLKITELDRVLIHFGRQIGKEGFWKLWQAQFDYDGVCNKDMFENPRGSLLEDKTYTPKDTQNHSRIIGRLMLRFMSEAQLRAADVHEDSPLDTEDIIDGALYPLAFPEPEKKSCSIM</sequence>
<evidence type="ECO:0000313" key="2">
    <source>
        <dbReference type="Proteomes" id="UP000317550"/>
    </source>
</evidence>
<dbReference type="AlphaFoldDB" id="A0A516SDU9"/>
<proteinExistence type="predicted"/>
<gene>
    <name evidence="1" type="ORF">FNU76_08065</name>
</gene>
<dbReference type="Proteomes" id="UP000317550">
    <property type="component" value="Chromosome"/>
</dbReference>
<dbReference type="KEGG" id="cari:FNU76_08065"/>
<protein>
    <submittedName>
        <fullName evidence="1">Uncharacterized protein</fullName>
    </submittedName>
</protein>
<accession>A0A516SDU9</accession>
<dbReference type="EMBL" id="CP041730">
    <property type="protein sequence ID" value="QDQ26319.1"/>
    <property type="molecule type" value="Genomic_DNA"/>
</dbReference>